<protein>
    <submittedName>
        <fullName evidence="2">Uncharacterized protein</fullName>
    </submittedName>
</protein>
<evidence type="ECO:0000313" key="2">
    <source>
        <dbReference type="EMBL" id="KDN63402.1"/>
    </source>
</evidence>
<dbReference type="EMBL" id="JMSE01001234">
    <property type="protein sequence ID" value="KDN63402.1"/>
    <property type="molecule type" value="Genomic_DNA"/>
</dbReference>
<reference evidence="3" key="1">
    <citation type="journal article" date="2014" name="Genome Announc.">
        <title>Draft genome sequence of Colletotrichum sublineola, a destructive pathogen of cultivated sorghum.</title>
        <authorList>
            <person name="Baroncelli R."/>
            <person name="Sanz-Martin J.M."/>
            <person name="Rech G.E."/>
            <person name="Sukno S.A."/>
            <person name="Thon M.R."/>
        </authorList>
    </citation>
    <scope>NUCLEOTIDE SEQUENCE [LARGE SCALE GENOMIC DNA]</scope>
    <source>
        <strain evidence="3">TX430BB</strain>
    </source>
</reference>
<dbReference type="Proteomes" id="UP000027238">
    <property type="component" value="Unassembled WGS sequence"/>
</dbReference>
<sequence length="131" mass="13831">MKATCLLRASMSPLEAEDVRQSFGPGIVSPATPRPGNGSGFPAPGPTGWSQTLKQLAGLSLYRWRDSSCPRSVSQLMTGATGAAEAAMSQGVLRQLESPGLQAVIVLYDSLPGAMRTTGSYCLRSCMEHTR</sequence>
<accession>A0A066X365</accession>
<organism evidence="2 3">
    <name type="scientific">Colletotrichum sublineola</name>
    <name type="common">Sorghum anthracnose fungus</name>
    <dbReference type="NCBI Taxonomy" id="1173701"/>
    <lineage>
        <taxon>Eukaryota</taxon>
        <taxon>Fungi</taxon>
        <taxon>Dikarya</taxon>
        <taxon>Ascomycota</taxon>
        <taxon>Pezizomycotina</taxon>
        <taxon>Sordariomycetes</taxon>
        <taxon>Hypocreomycetidae</taxon>
        <taxon>Glomerellales</taxon>
        <taxon>Glomerellaceae</taxon>
        <taxon>Colletotrichum</taxon>
        <taxon>Colletotrichum graminicola species complex</taxon>
    </lineage>
</organism>
<name>A0A066X365_COLSU</name>
<dbReference type="HOGENOM" id="CLU_1927480_0_0_1"/>
<keyword evidence="3" id="KW-1185">Reference proteome</keyword>
<evidence type="ECO:0000256" key="1">
    <source>
        <dbReference type="SAM" id="MobiDB-lite"/>
    </source>
</evidence>
<proteinExistence type="predicted"/>
<gene>
    <name evidence="2" type="ORF">CSUB01_11901</name>
</gene>
<dbReference type="AlphaFoldDB" id="A0A066X365"/>
<comment type="caution">
    <text evidence="2">The sequence shown here is derived from an EMBL/GenBank/DDBJ whole genome shotgun (WGS) entry which is preliminary data.</text>
</comment>
<evidence type="ECO:0000313" key="3">
    <source>
        <dbReference type="Proteomes" id="UP000027238"/>
    </source>
</evidence>
<feature type="region of interest" description="Disordered" evidence="1">
    <location>
        <begin position="23"/>
        <end position="48"/>
    </location>
</feature>